<dbReference type="Pfam" id="PF07589">
    <property type="entry name" value="PEP-CTERM"/>
    <property type="match status" value="1"/>
</dbReference>
<gene>
    <name evidence="2" type="ORF">E4L98_03180</name>
</gene>
<evidence type="ECO:0000259" key="1">
    <source>
        <dbReference type="Pfam" id="PF07589"/>
    </source>
</evidence>
<feature type="domain" description="Ice-binding protein C-terminal" evidence="1">
    <location>
        <begin position="221"/>
        <end position="244"/>
    </location>
</feature>
<dbReference type="AlphaFoldDB" id="A0A4Y9SSU6"/>
<sequence>MSDGTVFLSDFFTAVWPRKQQVVDNKGHVFGVRFLLHTPPRLEFLQETTMLSRTIRLASIATLFSAGLVTTQAGAAEPVVTYSWVTTSQGYGPHVDQPSTATFDVALSVVKSGVIGYNDISNIHFAYPGLSFDNTAVSILGMDFAAYVDQTTGALRYVDNQQGLGIMAYAGASINDATTFLSITFDYAGTGQVFDQYNALNNGAAYAGYPTAGHWVAAMPAVPEPGSLAMYGLGLTALAALKRRRA</sequence>
<dbReference type="EMBL" id="SPVG01000029">
    <property type="protein sequence ID" value="TFW29862.1"/>
    <property type="molecule type" value="Genomic_DNA"/>
</dbReference>
<proteinExistence type="predicted"/>
<keyword evidence="3" id="KW-1185">Reference proteome</keyword>
<organism evidence="2 3">
    <name type="scientific">Duganella callida</name>
    <dbReference type="NCBI Taxonomy" id="2561932"/>
    <lineage>
        <taxon>Bacteria</taxon>
        <taxon>Pseudomonadati</taxon>
        <taxon>Pseudomonadota</taxon>
        <taxon>Betaproteobacteria</taxon>
        <taxon>Burkholderiales</taxon>
        <taxon>Oxalobacteraceae</taxon>
        <taxon>Telluria group</taxon>
        <taxon>Duganella</taxon>
    </lineage>
</organism>
<evidence type="ECO:0000313" key="2">
    <source>
        <dbReference type="EMBL" id="TFW29862.1"/>
    </source>
</evidence>
<reference evidence="2 3" key="1">
    <citation type="submission" date="2019-03" db="EMBL/GenBank/DDBJ databases">
        <title>Draft Genome Sequence of Duganella callidus sp. nov., a Novel Duganella Species Isolated from Cultivated Soil.</title>
        <authorList>
            <person name="Raths R."/>
            <person name="Peta V."/>
            <person name="Bucking H."/>
        </authorList>
    </citation>
    <scope>NUCLEOTIDE SEQUENCE [LARGE SCALE GENOMIC DNA]</scope>
    <source>
        <strain evidence="2 3">DN04</strain>
    </source>
</reference>
<dbReference type="Proteomes" id="UP000297729">
    <property type="component" value="Unassembled WGS sequence"/>
</dbReference>
<dbReference type="OrthoDB" id="9151077at2"/>
<dbReference type="NCBIfam" id="TIGR02595">
    <property type="entry name" value="PEP_CTERM"/>
    <property type="match status" value="1"/>
</dbReference>
<name>A0A4Y9SSU6_9BURK</name>
<accession>A0A4Y9SSU6</accession>
<dbReference type="InterPro" id="IPR013424">
    <property type="entry name" value="Ice-binding_C"/>
</dbReference>
<evidence type="ECO:0000313" key="3">
    <source>
        <dbReference type="Proteomes" id="UP000297729"/>
    </source>
</evidence>
<comment type="caution">
    <text evidence="2">The sequence shown here is derived from an EMBL/GenBank/DDBJ whole genome shotgun (WGS) entry which is preliminary data.</text>
</comment>
<protein>
    <submittedName>
        <fullName evidence="2">PEP-CTERM sorting domain-containing protein</fullName>
    </submittedName>
</protein>